<dbReference type="GO" id="GO:0043625">
    <property type="term" value="C:delta DNA polymerase complex"/>
    <property type="evidence" value="ECO:0007669"/>
    <property type="project" value="TreeGrafter"/>
</dbReference>
<keyword evidence="10" id="KW-1185">Reference proteome</keyword>
<keyword evidence="3" id="KW-0808">Transferase</keyword>
<dbReference type="EC" id="2.7.7.7" evidence="2"/>
<dbReference type="InterPro" id="IPR006172">
    <property type="entry name" value="DNA-dir_DNA_pol_B"/>
</dbReference>
<dbReference type="GO" id="GO:0000166">
    <property type="term" value="F:nucleotide binding"/>
    <property type="evidence" value="ECO:0007669"/>
    <property type="project" value="InterPro"/>
</dbReference>
<dbReference type="AlphaFoldDB" id="A0A9J6EP15"/>
<dbReference type="Gene3D" id="3.90.1600.10">
    <property type="entry name" value="Palm domain of DNA polymerase"/>
    <property type="match status" value="1"/>
</dbReference>
<evidence type="ECO:0000259" key="8">
    <source>
        <dbReference type="Pfam" id="PF00136"/>
    </source>
</evidence>
<evidence type="ECO:0000256" key="7">
    <source>
        <dbReference type="ARBA" id="ARBA00049244"/>
    </source>
</evidence>
<evidence type="ECO:0000313" key="9">
    <source>
        <dbReference type="EMBL" id="KAH8035844.1"/>
    </source>
</evidence>
<evidence type="ECO:0000313" key="10">
    <source>
        <dbReference type="Proteomes" id="UP000821866"/>
    </source>
</evidence>
<sequence length="255" mass="28621">MACILVHSTDYMWPHFVTSLKSVADDGSYQGATVVPPKKNLYTDPVITLDFASLYPSNMITENFWITTEELKRISNEEPCLEDVHNHDRNIKTVLPSEADPVNLIVTDANGKVKTKRLTKVMATRIKDIQNRINFFGCIKFNEHRLRQGVPAPSGDYFAPTEVRDGIMPSLLKKLIKARSDVKKELKRETNPVKKVVLNERQLSIKLIANSVYGFCGVSIEKGYAMLPLSAGVAFCDCLRSFAHCIDHLPCPDVP</sequence>
<evidence type="ECO:0000256" key="4">
    <source>
        <dbReference type="ARBA" id="ARBA00022695"/>
    </source>
</evidence>
<evidence type="ECO:0000256" key="3">
    <source>
        <dbReference type="ARBA" id="ARBA00022679"/>
    </source>
</evidence>
<keyword evidence="5" id="KW-0239">DNA-directed DNA polymerase</keyword>
<evidence type="ECO:0000256" key="5">
    <source>
        <dbReference type="ARBA" id="ARBA00022932"/>
    </source>
</evidence>
<evidence type="ECO:0000256" key="1">
    <source>
        <dbReference type="ARBA" id="ARBA00005755"/>
    </source>
</evidence>
<evidence type="ECO:0000256" key="2">
    <source>
        <dbReference type="ARBA" id="ARBA00012417"/>
    </source>
</evidence>
<dbReference type="GO" id="GO:0003677">
    <property type="term" value="F:DNA binding"/>
    <property type="evidence" value="ECO:0007669"/>
    <property type="project" value="UniProtKB-KW"/>
</dbReference>
<dbReference type="GO" id="GO:0045004">
    <property type="term" value="P:DNA replication proofreading"/>
    <property type="evidence" value="ECO:0007669"/>
    <property type="project" value="TreeGrafter"/>
</dbReference>
<dbReference type="PANTHER" id="PTHR10322">
    <property type="entry name" value="DNA POLYMERASE CATALYTIC SUBUNIT"/>
    <property type="match status" value="1"/>
</dbReference>
<dbReference type="PRINTS" id="PR00106">
    <property type="entry name" value="DNAPOLB"/>
</dbReference>
<protein>
    <recommendedName>
        <fullName evidence="2">DNA-directed DNA polymerase</fullName>
        <ecNumber evidence="2">2.7.7.7</ecNumber>
    </recommendedName>
</protein>
<dbReference type="InterPro" id="IPR050240">
    <property type="entry name" value="DNA_pol_type-B"/>
</dbReference>
<dbReference type="PANTHER" id="PTHR10322:SF23">
    <property type="entry name" value="DNA POLYMERASE DELTA CATALYTIC SUBUNIT"/>
    <property type="match status" value="1"/>
</dbReference>
<dbReference type="Proteomes" id="UP000821866">
    <property type="component" value="Chromosome 11"/>
</dbReference>
<dbReference type="InterPro" id="IPR043502">
    <property type="entry name" value="DNA/RNA_pol_sf"/>
</dbReference>
<dbReference type="GO" id="GO:0006297">
    <property type="term" value="P:nucleotide-excision repair, DNA gap filling"/>
    <property type="evidence" value="ECO:0007669"/>
    <property type="project" value="TreeGrafter"/>
</dbReference>
<proteinExistence type="inferred from homology"/>
<dbReference type="Pfam" id="PF00136">
    <property type="entry name" value="DNA_pol_B"/>
    <property type="match status" value="1"/>
</dbReference>
<accession>A0A9J6EP15</accession>
<keyword evidence="4" id="KW-0548">Nucleotidyltransferase</keyword>
<dbReference type="InterPro" id="IPR006134">
    <property type="entry name" value="DNA-dir_DNA_pol_B_multi_dom"/>
</dbReference>
<feature type="domain" description="DNA-directed DNA polymerase family B multifunctional" evidence="8">
    <location>
        <begin position="20"/>
        <end position="222"/>
    </location>
</feature>
<evidence type="ECO:0000256" key="6">
    <source>
        <dbReference type="ARBA" id="ARBA00023125"/>
    </source>
</evidence>
<name>A0A9J6EP15_RHIMP</name>
<comment type="catalytic activity">
    <reaction evidence="7">
        <text>DNA(n) + a 2'-deoxyribonucleoside 5'-triphosphate = DNA(n+1) + diphosphate</text>
        <dbReference type="Rhea" id="RHEA:22508"/>
        <dbReference type="Rhea" id="RHEA-COMP:17339"/>
        <dbReference type="Rhea" id="RHEA-COMP:17340"/>
        <dbReference type="ChEBI" id="CHEBI:33019"/>
        <dbReference type="ChEBI" id="CHEBI:61560"/>
        <dbReference type="ChEBI" id="CHEBI:173112"/>
        <dbReference type="EC" id="2.7.7.7"/>
    </reaction>
</comment>
<comment type="similarity">
    <text evidence="1">Belongs to the DNA polymerase type-B family.</text>
</comment>
<dbReference type="Gene3D" id="1.10.287.690">
    <property type="entry name" value="Helix hairpin bin"/>
    <property type="match status" value="1"/>
</dbReference>
<gene>
    <name evidence="9" type="ORF">HPB51_010531</name>
</gene>
<dbReference type="EMBL" id="JABSTU010000003">
    <property type="protein sequence ID" value="KAH8035844.1"/>
    <property type="molecule type" value="Genomic_DNA"/>
</dbReference>
<organism evidence="9 10">
    <name type="scientific">Rhipicephalus microplus</name>
    <name type="common">Cattle tick</name>
    <name type="synonym">Boophilus microplus</name>
    <dbReference type="NCBI Taxonomy" id="6941"/>
    <lineage>
        <taxon>Eukaryota</taxon>
        <taxon>Metazoa</taxon>
        <taxon>Ecdysozoa</taxon>
        <taxon>Arthropoda</taxon>
        <taxon>Chelicerata</taxon>
        <taxon>Arachnida</taxon>
        <taxon>Acari</taxon>
        <taxon>Parasitiformes</taxon>
        <taxon>Ixodida</taxon>
        <taxon>Ixodoidea</taxon>
        <taxon>Ixodidae</taxon>
        <taxon>Rhipicephalinae</taxon>
        <taxon>Rhipicephalus</taxon>
        <taxon>Boophilus</taxon>
    </lineage>
</organism>
<dbReference type="SUPFAM" id="SSF56672">
    <property type="entry name" value="DNA/RNA polymerases"/>
    <property type="match status" value="1"/>
</dbReference>
<dbReference type="GO" id="GO:0006287">
    <property type="term" value="P:base-excision repair, gap-filling"/>
    <property type="evidence" value="ECO:0007669"/>
    <property type="project" value="TreeGrafter"/>
</dbReference>
<reference evidence="9" key="1">
    <citation type="journal article" date="2020" name="Cell">
        <title>Large-Scale Comparative Analyses of Tick Genomes Elucidate Their Genetic Diversity and Vector Capacities.</title>
        <authorList>
            <consortium name="Tick Genome and Microbiome Consortium (TIGMIC)"/>
            <person name="Jia N."/>
            <person name="Wang J."/>
            <person name="Shi W."/>
            <person name="Du L."/>
            <person name="Sun Y."/>
            <person name="Zhan W."/>
            <person name="Jiang J.F."/>
            <person name="Wang Q."/>
            <person name="Zhang B."/>
            <person name="Ji P."/>
            <person name="Bell-Sakyi L."/>
            <person name="Cui X.M."/>
            <person name="Yuan T.T."/>
            <person name="Jiang B.G."/>
            <person name="Yang W.F."/>
            <person name="Lam T.T."/>
            <person name="Chang Q.C."/>
            <person name="Ding S.J."/>
            <person name="Wang X.J."/>
            <person name="Zhu J.G."/>
            <person name="Ruan X.D."/>
            <person name="Zhao L."/>
            <person name="Wei J.T."/>
            <person name="Ye R.Z."/>
            <person name="Que T.C."/>
            <person name="Du C.H."/>
            <person name="Zhou Y.H."/>
            <person name="Cheng J.X."/>
            <person name="Dai P.F."/>
            <person name="Guo W.B."/>
            <person name="Han X.H."/>
            <person name="Huang E.J."/>
            <person name="Li L.F."/>
            <person name="Wei W."/>
            <person name="Gao Y.C."/>
            <person name="Liu J.Z."/>
            <person name="Shao H.Z."/>
            <person name="Wang X."/>
            <person name="Wang C.C."/>
            <person name="Yang T.C."/>
            <person name="Huo Q.B."/>
            <person name="Li W."/>
            <person name="Chen H.Y."/>
            <person name="Chen S.E."/>
            <person name="Zhou L.G."/>
            <person name="Ni X.B."/>
            <person name="Tian J.H."/>
            <person name="Sheng Y."/>
            <person name="Liu T."/>
            <person name="Pan Y.S."/>
            <person name="Xia L.Y."/>
            <person name="Li J."/>
            <person name="Zhao F."/>
            <person name="Cao W.C."/>
        </authorList>
    </citation>
    <scope>NUCLEOTIDE SEQUENCE</scope>
    <source>
        <strain evidence="9">Rmic-2018</strain>
    </source>
</reference>
<dbReference type="GO" id="GO:0008296">
    <property type="term" value="F:3'-5'-DNA exonuclease activity"/>
    <property type="evidence" value="ECO:0007669"/>
    <property type="project" value="TreeGrafter"/>
</dbReference>
<reference evidence="9" key="2">
    <citation type="submission" date="2021-09" db="EMBL/GenBank/DDBJ databases">
        <authorList>
            <person name="Jia N."/>
            <person name="Wang J."/>
            <person name="Shi W."/>
            <person name="Du L."/>
            <person name="Sun Y."/>
            <person name="Zhan W."/>
            <person name="Jiang J."/>
            <person name="Wang Q."/>
            <person name="Zhang B."/>
            <person name="Ji P."/>
            <person name="Sakyi L.B."/>
            <person name="Cui X."/>
            <person name="Yuan T."/>
            <person name="Jiang B."/>
            <person name="Yang W."/>
            <person name="Lam T.T.-Y."/>
            <person name="Chang Q."/>
            <person name="Ding S."/>
            <person name="Wang X."/>
            <person name="Zhu J."/>
            <person name="Ruan X."/>
            <person name="Zhao L."/>
            <person name="Wei J."/>
            <person name="Que T."/>
            <person name="Du C."/>
            <person name="Cheng J."/>
            <person name="Dai P."/>
            <person name="Han X."/>
            <person name="Huang E."/>
            <person name="Gao Y."/>
            <person name="Liu J."/>
            <person name="Shao H."/>
            <person name="Ye R."/>
            <person name="Li L."/>
            <person name="Wei W."/>
            <person name="Wang X."/>
            <person name="Wang C."/>
            <person name="Huo Q."/>
            <person name="Li W."/>
            <person name="Guo W."/>
            <person name="Chen H."/>
            <person name="Chen S."/>
            <person name="Zhou L."/>
            <person name="Zhou L."/>
            <person name="Ni X."/>
            <person name="Tian J."/>
            <person name="Zhou Y."/>
            <person name="Sheng Y."/>
            <person name="Liu T."/>
            <person name="Pan Y."/>
            <person name="Xia L."/>
            <person name="Li J."/>
            <person name="Zhao F."/>
            <person name="Cao W."/>
        </authorList>
    </citation>
    <scope>NUCLEOTIDE SEQUENCE</scope>
    <source>
        <strain evidence="9">Rmic-2018</strain>
        <tissue evidence="9">Larvae</tissue>
    </source>
</reference>
<keyword evidence="6" id="KW-0238">DNA-binding</keyword>
<dbReference type="GO" id="GO:0003887">
    <property type="term" value="F:DNA-directed DNA polymerase activity"/>
    <property type="evidence" value="ECO:0007669"/>
    <property type="project" value="UniProtKB-KW"/>
</dbReference>
<dbReference type="InterPro" id="IPR023211">
    <property type="entry name" value="DNA_pol_palm_dom_sf"/>
</dbReference>
<comment type="caution">
    <text evidence="9">The sequence shown here is derived from an EMBL/GenBank/DDBJ whole genome shotgun (WGS) entry which is preliminary data.</text>
</comment>